<evidence type="ECO:0000313" key="3">
    <source>
        <dbReference type="Proteomes" id="UP000681720"/>
    </source>
</evidence>
<evidence type="ECO:0000256" key="1">
    <source>
        <dbReference type="SAM" id="MobiDB-lite"/>
    </source>
</evidence>
<accession>A0A8S2W891</accession>
<protein>
    <submittedName>
        <fullName evidence="2">Uncharacterized protein</fullName>
    </submittedName>
</protein>
<gene>
    <name evidence="2" type="ORF">GIL414_LOCUS30656</name>
</gene>
<dbReference type="Proteomes" id="UP000681720">
    <property type="component" value="Unassembled WGS sequence"/>
</dbReference>
<comment type="caution">
    <text evidence="2">The sequence shown here is derived from an EMBL/GenBank/DDBJ whole genome shotgun (WGS) entry which is preliminary data.</text>
</comment>
<evidence type="ECO:0000313" key="2">
    <source>
        <dbReference type="EMBL" id="CAF4411737.1"/>
    </source>
</evidence>
<feature type="compositionally biased region" description="Low complexity" evidence="1">
    <location>
        <begin position="1"/>
        <end position="22"/>
    </location>
</feature>
<name>A0A8S2W891_9BILA</name>
<dbReference type="AlphaFoldDB" id="A0A8S2W891"/>
<feature type="non-terminal residue" evidence="2">
    <location>
        <position position="1"/>
    </location>
</feature>
<organism evidence="2 3">
    <name type="scientific">Rotaria magnacalcarata</name>
    <dbReference type="NCBI Taxonomy" id="392030"/>
    <lineage>
        <taxon>Eukaryota</taxon>
        <taxon>Metazoa</taxon>
        <taxon>Spiralia</taxon>
        <taxon>Gnathifera</taxon>
        <taxon>Rotifera</taxon>
        <taxon>Eurotatoria</taxon>
        <taxon>Bdelloidea</taxon>
        <taxon>Philodinida</taxon>
        <taxon>Philodinidae</taxon>
        <taxon>Rotaria</taxon>
    </lineage>
</organism>
<proteinExistence type="predicted"/>
<feature type="non-terminal residue" evidence="2">
    <location>
        <position position="93"/>
    </location>
</feature>
<sequence>YDTVSIATTTKTGTSNTTQQQSAGSIPIIRPPVLQQQQQQSNTASGMIGPQKPSGYPTNPPVVPTGGVHQQPIKIDVAAAQQQYQQRGGQPDI</sequence>
<reference evidence="2" key="1">
    <citation type="submission" date="2021-02" db="EMBL/GenBank/DDBJ databases">
        <authorList>
            <person name="Nowell W R."/>
        </authorList>
    </citation>
    <scope>NUCLEOTIDE SEQUENCE</scope>
</reference>
<feature type="region of interest" description="Disordered" evidence="1">
    <location>
        <begin position="1"/>
        <end position="73"/>
    </location>
</feature>
<dbReference type="EMBL" id="CAJOBJ010059498">
    <property type="protein sequence ID" value="CAF4411737.1"/>
    <property type="molecule type" value="Genomic_DNA"/>
</dbReference>